<proteinExistence type="predicted"/>
<dbReference type="AlphaFoldDB" id="A0A094X7J8"/>
<sequence>MRAAIPVTYRLGLVSGKMAVSEEPGSLGFSNKNCPVTLRSVTFLNSIHSVKKKKVCPIFRILSVHFSPKENIPVFPENVFREVFGPACVYS</sequence>
<dbReference type="EMBL" id="JPGK01000002">
    <property type="protein sequence ID" value="KGA94484.1"/>
    <property type="molecule type" value="Genomic_DNA"/>
</dbReference>
<evidence type="ECO:0000313" key="1">
    <source>
        <dbReference type="EMBL" id="KGA94484.1"/>
    </source>
</evidence>
<evidence type="ECO:0000313" key="2">
    <source>
        <dbReference type="Proteomes" id="UP000029452"/>
    </source>
</evidence>
<name>A0A094X7J8_9BACT</name>
<reference evidence="1 2" key="1">
    <citation type="submission" date="2014-06" db="EMBL/GenBank/DDBJ databases">
        <title>Draft genome sequence of iron oxidizing acidophile Leptospirillum ferriphilum DSM14647.</title>
        <authorList>
            <person name="Cardenas J.P."/>
            <person name="Lazcano M."/>
            <person name="Ossandon F.J."/>
            <person name="Corbett M."/>
            <person name="Holmes D.S."/>
            <person name="Watkin E."/>
        </authorList>
    </citation>
    <scope>NUCLEOTIDE SEQUENCE [LARGE SCALE GENOMIC DNA]</scope>
    <source>
        <strain evidence="1 2">DSM 14647</strain>
    </source>
</reference>
<organism evidence="1 2">
    <name type="scientific">Leptospirillum ferriphilum</name>
    <dbReference type="NCBI Taxonomy" id="178606"/>
    <lineage>
        <taxon>Bacteria</taxon>
        <taxon>Pseudomonadati</taxon>
        <taxon>Nitrospirota</taxon>
        <taxon>Nitrospiria</taxon>
        <taxon>Nitrospirales</taxon>
        <taxon>Nitrospiraceae</taxon>
        <taxon>Leptospirillum</taxon>
    </lineage>
</organism>
<accession>A0A094X7J8</accession>
<dbReference type="PATRIC" id="fig|178606.4.peg.447"/>
<dbReference type="Proteomes" id="UP000029452">
    <property type="component" value="Unassembled WGS sequence"/>
</dbReference>
<protein>
    <submittedName>
        <fullName evidence="1">Uncharacterized protein</fullName>
    </submittedName>
</protein>
<comment type="caution">
    <text evidence="1">The sequence shown here is derived from an EMBL/GenBank/DDBJ whole genome shotgun (WGS) entry which is preliminary data.</text>
</comment>
<gene>
    <name evidence="1" type="ORF">LptCag_1914</name>
</gene>